<name>A0A1M4VI57_9CLOT</name>
<proteinExistence type="inferred from homology"/>
<keyword evidence="4" id="KW-0326">Glycosidase</keyword>
<dbReference type="EMBL" id="FQVG01000012">
    <property type="protein sequence ID" value="SHE68537.1"/>
    <property type="molecule type" value="Genomic_DNA"/>
</dbReference>
<evidence type="ECO:0000259" key="5">
    <source>
        <dbReference type="Pfam" id="PF00251"/>
    </source>
</evidence>
<feature type="domain" description="Glycosyl hydrolase family 32 N-terminal" evidence="5">
    <location>
        <begin position="19"/>
        <end position="314"/>
    </location>
</feature>
<keyword evidence="3" id="KW-0378">Hydrolase</keyword>
<organism evidence="6 7">
    <name type="scientific">Caloramator proteoclasticus DSM 10124</name>
    <dbReference type="NCBI Taxonomy" id="1121262"/>
    <lineage>
        <taxon>Bacteria</taxon>
        <taxon>Bacillati</taxon>
        <taxon>Bacillota</taxon>
        <taxon>Clostridia</taxon>
        <taxon>Eubacteriales</taxon>
        <taxon>Clostridiaceae</taxon>
        <taxon>Caloramator</taxon>
    </lineage>
</organism>
<dbReference type="InterPro" id="IPR051214">
    <property type="entry name" value="GH32_Enzymes"/>
</dbReference>
<dbReference type="InterPro" id="IPR001362">
    <property type="entry name" value="Glyco_hydro_32"/>
</dbReference>
<evidence type="ECO:0000256" key="2">
    <source>
        <dbReference type="ARBA" id="ARBA00012758"/>
    </source>
</evidence>
<accession>A0A1M4VI57</accession>
<dbReference type="GO" id="GO:0005975">
    <property type="term" value="P:carbohydrate metabolic process"/>
    <property type="evidence" value="ECO:0007669"/>
    <property type="project" value="InterPro"/>
</dbReference>
<dbReference type="GO" id="GO:0004564">
    <property type="term" value="F:beta-fructofuranosidase activity"/>
    <property type="evidence" value="ECO:0007669"/>
    <property type="project" value="UniProtKB-EC"/>
</dbReference>
<dbReference type="PANTHER" id="PTHR43101:SF1">
    <property type="entry name" value="BETA-FRUCTOSIDASE"/>
    <property type="match status" value="1"/>
</dbReference>
<dbReference type="AlphaFoldDB" id="A0A1M4VI57"/>
<evidence type="ECO:0000256" key="4">
    <source>
        <dbReference type="ARBA" id="ARBA00023295"/>
    </source>
</evidence>
<dbReference type="Proteomes" id="UP000184423">
    <property type="component" value="Unassembled WGS sequence"/>
</dbReference>
<dbReference type="SMART" id="SM00640">
    <property type="entry name" value="Glyco_32"/>
    <property type="match status" value="1"/>
</dbReference>
<dbReference type="InterPro" id="IPR023296">
    <property type="entry name" value="Glyco_hydro_beta-prop_sf"/>
</dbReference>
<evidence type="ECO:0000313" key="7">
    <source>
        <dbReference type="Proteomes" id="UP000184423"/>
    </source>
</evidence>
<protein>
    <recommendedName>
        <fullName evidence="2">beta-fructofuranosidase</fullName>
        <ecNumber evidence="2">3.2.1.26</ecNumber>
    </recommendedName>
</protein>
<dbReference type="PANTHER" id="PTHR43101">
    <property type="entry name" value="BETA-FRUCTOSIDASE"/>
    <property type="match status" value="1"/>
</dbReference>
<comment type="similarity">
    <text evidence="1">Belongs to the glycosyl hydrolase 32 family.</text>
</comment>
<dbReference type="Gene3D" id="2.115.10.20">
    <property type="entry name" value="Glycosyl hydrolase domain, family 43"/>
    <property type="match status" value="2"/>
</dbReference>
<dbReference type="Pfam" id="PF00251">
    <property type="entry name" value="Glyco_hydro_32N"/>
    <property type="match status" value="1"/>
</dbReference>
<evidence type="ECO:0000256" key="3">
    <source>
        <dbReference type="ARBA" id="ARBA00022801"/>
    </source>
</evidence>
<gene>
    <name evidence="6" type="ORF">SAMN02746091_00899</name>
</gene>
<dbReference type="CDD" id="cd18609">
    <property type="entry name" value="GH32-like"/>
    <property type="match status" value="1"/>
</dbReference>
<dbReference type="EC" id="3.2.1.26" evidence="2"/>
<keyword evidence="7" id="KW-1185">Reference proteome</keyword>
<dbReference type="RefSeq" id="WP_073248080.1">
    <property type="nucleotide sequence ID" value="NZ_FQVG01000012.1"/>
</dbReference>
<dbReference type="SUPFAM" id="SSF75005">
    <property type="entry name" value="Arabinanase/levansucrase/invertase"/>
    <property type="match status" value="1"/>
</dbReference>
<reference evidence="7" key="1">
    <citation type="submission" date="2016-11" db="EMBL/GenBank/DDBJ databases">
        <authorList>
            <person name="Varghese N."/>
            <person name="Submissions S."/>
        </authorList>
    </citation>
    <scope>NUCLEOTIDE SEQUENCE [LARGE SCALE GENOMIC DNA]</scope>
    <source>
        <strain evidence="7">DSM 10124</strain>
    </source>
</reference>
<dbReference type="InterPro" id="IPR013148">
    <property type="entry name" value="Glyco_hydro_32_N"/>
</dbReference>
<evidence type="ECO:0000256" key="1">
    <source>
        <dbReference type="ARBA" id="ARBA00009902"/>
    </source>
</evidence>
<evidence type="ECO:0000313" key="6">
    <source>
        <dbReference type="EMBL" id="SHE68537.1"/>
    </source>
</evidence>
<sequence length="336" mass="39509">MKLYAPEGKFLWDFWIYEENGIYHLFHLEAPLNEDSHSRHRNSTVGYAVSRDLVNWEYKGTVLKASELEDDWDSVSIWTGCTIKKDDTYYMFYTSRCKRDIADDGYVGHTQRIGVATSKDLINWEKYRGNPIIVADDRYYEKQQDAYNKHEGCRDPFVVYDEDEKMYYAFFTARDKNGHPKYRGCIGRARSKDLINWEVMPPAASSHIFTDMEVPSLHKHNDKWYMIFAVKKEWYSPDYIKEIHPDEPQTGVLYYVSDSLSGEFRPLSENIVLSGNEQEMYTGRIVKSPQGEDVFLSWYVGDDEGFKLNEKSYKLSLPIKIEYDEVGNMKLKSYLK</sequence>